<evidence type="ECO:0000313" key="1">
    <source>
        <dbReference type="EMBL" id="KAA8877254.1"/>
    </source>
</evidence>
<reference evidence="1 2" key="1">
    <citation type="submission" date="2019-09" db="EMBL/GenBank/DDBJ databases">
        <authorList>
            <person name="Wang X."/>
        </authorList>
    </citation>
    <scope>NUCLEOTIDE SEQUENCE [LARGE SCALE GENOMIC DNA]</scope>
    <source>
        <strain evidence="1 2">CICC 11023</strain>
    </source>
</reference>
<name>A0A5N0DMJ2_9NOCA</name>
<comment type="caution">
    <text evidence="1">The sequence shown here is derived from an EMBL/GenBank/DDBJ whole genome shotgun (WGS) entry which is preliminary data.</text>
</comment>
<dbReference type="OrthoDB" id="4548496at2"/>
<gene>
    <name evidence="1" type="ORF">F3087_45380</name>
</gene>
<dbReference type="Proteomes" id="UP000323876">
    <property type="component" value="Unassembled WGS sequence"/>
</dbReference>
<evidence type="ECO:0000313" key="2">
    <source>
        <dbReference type="Proteomes" id="UP000323876"/>
    </source>
</evidence>
<dbReference type="EMBL" id="VXLC01000055">
    <property type="protein sequence ID" value="KAA8877254.1"/>
    <property type="molecule type" value="Genomic_DNA"/>
</dbReference>
<protein>
    <submittedName>
        <fullName evidence="1">DUF3841 domain-containing protein</fullName>
    </submittedName>
</protein>
<dbReference type="AlphaFoldDB" id="A0A5N0DMJ2"/>
<organism evidence="1 2">
    <name type="scientific">Nocardia colli</name>
    <dbReference type="NCBI Taxonomy" id="2545717"/>
    <lineage>
        <taxon>Bacteria</taxon>
        <taxon>Bacillati</taxon>
        <taxon>Actinomycetota</taxon>
        <taxon>Actinomycetes</taxon>
        <taxon>Mycobacteriales</taxon>
        <taxon>Nocardiaceae</taxon>
        <taxon>Nocardia</taxon>
    </lineage>
</organism>
<accession>A0A5N0DMJ2</accession>
<sequence length="175" mass="19896">MRLWTLQAPEAVAAVRACGRYRADWDLVSANFRPAYRAMVDEMARRGIDCGDAPPVWCWPGRGLRGTAVRRTANSLLGDHEWAHGRWLLKLRVPEEFTLATSYSLWNDHLAHTFGDPDGLAEMDWTGRLHTDLDEHQVTIPELRSEWIVRARPYLPDAETAARIAADPLLRAPEQ</sequence>
<keyword evidence="2" id="KW-1185">Reference proteome</keyword>
<proteinExistence type="predicted"/>